<dbReference type="EMBL" id="CADCXV010000524">
    <property type="protein sequence ID" value="CAB0030728.1"/>
    <property type="molecule type" value="Genomic_DNA"/>
</dbReference>
<sequence length="336" mass="37825">MQSSYWITVRDYTRPSRTACETDDEKPADSETLSPVEAPANGRLASDCEIDTAALGPARTSSSTNSLKARLSCHRVRITGLKLPTSCRGWSDQELERLAIRYAETTGTTKTGKIRSILADFPGRSEKAIATILYHQRAQSQPSQGSTQASNLATTTTQERTSALPSERIDTNNNINNNNNPDPAETTYVLPIESLTPPAFPEVPDVLRRRFKELLKSAATSQRLIKRPKGDVQAEMIALVNELLREQLSKIYATTTSDTSKRKKAKLAIYAAGILLASEHKRKTANRAPQNFEYTRRKIENVQRQLERTRKLREYVGDRRLPRKLQRCARELRKKK</sequence>
<dbReference type="Proteomes" id="UP000479190">
    <property type="component" value="Unassembled WGS sequence"/>
</dbReference>
<accession>A0A6H5I0L6</accession>
<evidence type="ECO:0000313" key="3">
    <source>
        <dbReference type="Proteomes" id="UP000479190"/>
    </source>
</evidence>
<reference evidence="2 3" key="1">
    <citation type="submission" date="2020-02" db="EMBL/GenBank/DDBJ databases">
        <authorList>
            <person name="Ferguson B K."/>
        </authorList>
    </citation>
    <scope>NUCLEOTIDE SEQUENCE [LARGE SCALE GENOMIC DNA]</scope>
</reference>
<evidence type="ECO:0000256" key="1">
    <source>
        <dbReference type="SAM" id="MobiDB-lite"/>
    </source>
</evidence>
<gene>
    <name evidence="2" type="ORF">TBRA_LOCUS2723</name>
</gene>
<organism evidence="2 3">
    <name type="scientific">Trichogramma brassicae</name>
    <dbReference type="NCBI Taxonomy" id="86971"/>
    <lineage>
        <taxon>Eukaryota</taxon>
        <taxon>Metazoa</taxon>
        <taxon>Ecdysozoa</taxon>
        <taxon>Arthropoda</taxon>
        <taxon>Hexapoda</taxon>
        <taxon>Insecta</taxon>
        <taxon>Pterygota</taxon>
        <taxon>Neoptera</taxon>
        <taxon>Endopterygota</taxon>
        <taxon>Hymenoptera</taxon>
        <taxon>Apocrita</taxon>
        <taxon>Proctotrupomorpha</taxon>
        <taxon>Chalcidoidea</taxon>
        <taxon>Trichogrammatidae</taxon>
        <taxon>Trichogramma</taxon>
    </lineage>
</organism>
<protein>
    <submittedName>
        <fullName evidence="2">Uncharacterized protein</fullName>
    </submittedName>
</protein>
<keyword evidence="3" id="KW-1185">Reference proteome</keyword>
<proteinExistence type="predicted"/>
<dbReference type="AlphaFoldDB" id="A0A6H5I0L6"/>
<name>A0A6H5I0L6_9HYME</name>
<feature type="region of interest" description="Disordered" evidence="1">
    <location>
        <begin position="16"/>
        <end position="41"/>
    </location>
</feature>
<feature type="region of interest" description="Disordered" evidence="1">
    <location>
        <begin position="137"/>
        <end position="163"/>
    </location>
</feature>
<evidence type="ECO:0000313" key="2">
    <source>
        <dbReference type="EMBL" id="CAB0030728.1"/>
    </source>
</evidence>